<dbReference type="EMBL" id="LXJU01000008">
    <property type="protein sequence ID" value="OGE53398.1"/>
    <property type="molecule type" value="Genomic_DNA"/>
</dbReference>
<dbReference type="SUPFAM" id="SSF69118">
    <property type="entry name" value="AhpD-like"/>
    <property type="match status" value="1"/>
</dbReference>
<name>A0A1F5LJK9_PENAI</name>
<dbReference type="PANTHER" id="PTHR28180">
    <property type="entry name" value="CONSERVED MITOCHONDRIAL PROTEIN-RELATED"/>
    <property type="match status" value="1"/>
</dbReference>
<dbReference type="Proteomes" id="UP000177622">
    <property type="component" value="Unassembled WGS sequence"/>
</dbReference>
<reference evidence="1 2" key="1">
    <citation type="journal article" date="2016" name="Sci. Rep.">
        <title>Penicillium arizonense, a new, genome sequenced fungal species, reveals a high chemical diversity in secreted metabolites.</title>
        <authorList>
            <person name="Grijseels S."/>
            <person name="Nielsen J.C."/>
            <person name="Randelovic M."/>
            <person name="Nielsen J."/>
            <person name="Nielsen K.F."/>
            <person name="Workman M."/>
            <person name="Frisvad J.C."/>
        </authorList>
    </citation>
    <scope>NUCLEOTIDE SEQUENCE [LARGE SCALE GENOMIC DNA]</scope>
    <source>
        <strain evidence="1 2">CBS 141311</strain>
    </source>
</reference>
<dbReference type="RefSeq" id="XP_022488836.1">
    <property type="nucleotide sequence ID" value="XM_022631343.1"/>
</dbReference>
<dbReference type="OrthoDB" id="3707757at2759"/>
<keyword evidence="2" id="KW-1185">Reference proteome</keyword>
<evidence type="ECO:0008006" key="3">
    <source>
        <dbReference type="Google" id="ProtNLM"/>
    </source>
</evidence>
<evidence type="ECO:0000313" key="1">
    <source>
        <dbReference type="EMBL" id="OGE53398.1"/>
    </source>
</evidence>
<organism evidence="1 2">
    <name type="scientific">Penicillium arizonense</name>
    <dbReference type="NCBI Taxonomy" id="1835702"/>
    <lineage>
        <taxon>Eukaryota</taxon>
        <taxon>Fungi</taxon>
        <taxon>Dikarya</taxon>
        <taxon>Ascomycota</taxon>
        <taxon>Pezizomycotina</taxon>
        <taxon>Eurotiomycetes</taxon>
        <taxon>Eurotiomycetidae</taxon>
        <taxon>Eurotiales</taxon>
        <taxon>Aspergillaceae</taxon>
        <taxon>Penicillium</taxon>
    </lineage>
</organism>
<dbReference type="InterPro" id="IPR029032">
    <property type="entry name" value="AhpD-like"/>
</dbReference>
<gene>
    <name evidence="1" type="ORF">PENARI_c008G02118</name>
</gene>
<dbReference type="AlphaFoldDB" id="A0A1F5LJK9"/>
<dbReference type="InterPro" id="IPR052999">
    <property type="entry name" value="PTS1_Protein"/>
</dbReference>
<sequence length="261" mass="29317">MFDWENDVFLSTWDKKYVTTNLRPGSKDFDAEGFKELQKEIDDSGNAVVFCALNRADVVGRIFDQITADMSPEDSMETFKRLREAITIVYPFLGMPSCIPACYGIIGVIQKRGSQYASDDRLRSSIITQEDLDKGKELRQRVYHGVGNSEIFQLMDKYFGDLFACSTAITWGYLISKANEHVFTEQESHLIVASAIIALGAARQARSHIKATIGLGNDALVVKSVVNVVRKLAKWADISIDLPNVDECAEELYVNMRQQLK</sequence>
<dbReference type="Gene3D" id="1.20.1290.10">
    <property type="entry name" value="AhpD-like"/>
    <property type="match status" value="1"/>
</dbReference>
<comment type="caution">
    <text evidence="1">The sequence shown here is derived from an EMBL/GenBank/DDBJ whole genome shotgun (WGS) entry which is preliminary data.</text>
</comment>
<protein>
    <recommendedName>
        <fullName evidence="3">Carboxymuconolactone decarboxylase-like domain-containing protein</fullName>
    </recommendedName>
</protein>
<dbReference type="GeneID" id="34576077"/>
<proteinExistence type="predicted"/>
<evidence type="ECO:0000313" key="2">
    <source>
        <dbReference type="Proteomes" id="UP000177622"/>
    </source>
</evidence>
<accession>A0A1F5LJK9</accession>